<evidence type="ECO:0000313" key="3">
    <source>
        <dbReference type="Proteomes" id="UP000279833"/>
    </source>
</evidence>
<gene>
    <name evidence="2" type="ORF">SCUD_LOCUS14512</name>
</gene>
<organism evidence="4">
    <name type="scientific">Schistosoma curassoni</name>
    <dbReference type="NCBI Taxonomy" id="6186"/>
    <lineage>
        <taxon>Eukaryota</taxon>
        <taxon>Metazoa</taxon>
        <taxon>Spiralia</taxon>
        <taxon>Lophotrochozoa</taxon>
        <taxon>Platyhelminthes</taxon>
        <taxon>Trematoda</taxon>
        <taxon>Digenea</taxon>
        <taxon>Strigeidida</taxon>
        <taxon>Schistosomatoidea</taxon>
        <taxon>Schistosomatidae</taxon>
        <taxon>Schistosoma</taxon>
    </lineage>
</organism>
<dbReference type="PANTHER" id="PTHR47027:SF25">
    <property type="entry name" value="REVERSE TRANSCRIPTASE DOMAIN-CONTAINING PROTEIN"/>
    <property type="match status" value="1"/>
</dbReference>
<proteinExistence type="predicted"/>
<evidence type="ECO:0000259" key="1">
    <source>
        <dbReference type="Pfam" id="PF20049"/>
    </source>
</evidence>
<sequence>MIVNIIRNLYDGLHCKVMNERQLTDVFQVKTGVREGCLLSSFFFLLVVNWTMKTSTSEREHGIQWTTRNQLEDSNFTDDLAVLSYTHKKMQMKTTSVATTSVSIGLNIHEGKTKILKDNTEDSNRITLDGEALECVEFFTYAGSIIDEQGRSDTDVKVRVGEARAAFLQSKNIWNSKQLSSNTKVTIFNTNVKTVLLYGTKTLRTTTTIIKEVNVFTNNYLRNILNVR</sequence>
<keyword evidence="3" id="KW-1185">Reference proteome</keyword>
<reference evidence="2 3" key="2">
    <citation type="submission" date="2018-11" db="EMBL/GenBank/DDBJ databases">
        <authorList>
            <consortium name="Pathogen Informatics"/>
        </authorList>
    </citation>
    <scope>NUCLEOTIDE SEQUENCE [LARGE SCALE GENOMIC DNA]</scope>
    <source>
        <strain evidence="2">Dakar</strain>
        <strain evidence="3">Dakar, Senegal</strain>
    </source>
</reference>
<dbReference type="Proteomes" id="UP000279833">
    <property type="component" value="Unassembled WGS sequence"/>
</dbReference>
<dbReference type="Pfam" id="PF20049">
    <property type="entry name" value="DUF6451"/>
    <property type="match status" value="1"/>
</dbReference>
<reference evidence="4" key="1">
    <citation type="submission" date="2016-06" db="UniProtKB">
        <authorList>
            <consortium name="WormBaseParasite"/>
        </authorList>
    </citation>
    <scope>IDENTIFICATION</scope>
</reference>
<evidence type="ECO:0000313" key="2">
    <source>
        <dbReference type="EMBL" id="VDP56638.1"/>
    </source>
</evidence>
<dbReference type="PANTHER" id="PTHR47027">
    <property type="entry name" value="REVERSE TRANSCRIPTASE DOMAIN-CONTAINING PROTEIN"/>
    <property type="match status" value="1"/>
</dbReference>
<protein>
    <submittedName>
        <fullName evidence="4">Reverse transcriptase domain-containing protein</fullName>
    </submittedName>
</protein>
<dbReference type="EMBL" id="UZAK01036779">
    <property type="protein sequence ID" value="VDP56638.1"/>
    <property type="molecule type" value="Genomic_DNA"/>
</dbReference>
<dbReference type="InterPro" id="IPR045609">
    <property type="entry name" value="DUF6451"/>
</dbReference>
<name>A0A183KHL1_9TREM</name>
<accession>A0A183KHL1</accession>
<dbReference type="WBParaSite" id="SCUD_0001451501-mRNA-1">
    <property type="protein sequence ID" value="SCUD_0001451501-mRNA-1"/>
    <property type="gene ID" value="SCUD_0001451501"/>
</dbReference>
<dbReference type="AlphaFoldDB" id="A0A183KHL1"/>
<evidence type="ECO:0000313" key="4">
    <source>
        <dbReference type="WBParaSite" id="SCUD_0001451501-mRNA-1"/>
    </source>
</evidence>
<feature type="domain" description="DUF6451" evidence="1">
    <location>
        <begin position="166"/>
        <end position="198"/>
    </location>
</feature>